<evidence type="ECO:0000256" key="6">
    <source>
        <dbReference type="ARBA" id="ARBA00023062"/>
    </source>
</evidence>
<dbReference type="InterPro" id="IPR029041">
    <property type="entry name" value="FAD-linked_oxidoreductase-like"/>
</dbReference>
<accession>A0A2T7PE76</accession>
<dbReference type="PANTHER" id="PTHR13914:SF29">
    <property type="entry name" value="HYDROXYPROLINE DEHYDROGENASE"/>
    <property type="match status" value="1"/>
</dbReference>
<comment type="function">
    <text evidence="8">Converts proline to delta-1-pyrroline-5-carboxylate.</text>
</comment>
<comment type="cofactor">
    <cofactor evidence="1 8">
        <name>FAD</name>
        <dbReference type="ChEBI" id="CHEBI:57692"/>
    </cofactor>
</comment>
<dbReference type="InterPro" id="IPR015659">
    <property type="entry name" value="Proline_oxidase"/>
</dbReference>
<dbReference type="Gene3D" id="3.20.20.220">
    <property type="match status" value="1"/>
</dbReference>
<evidence type="ECO:0000256" key="2">
    <source>
        <dbReference type="ARBA" id="ARBA00005869"/>
    </source>
</evidence>
<dbReference type="PANTHER" id="PTHR13914">
    <property type="entry name" value="PROLINE OXIDASE"/>
    <property type="match status" value="1"/>
</dbReference>
<evidence type="ECO:0000256" key="1">
    <source>
        <dbReference type="ARBA" id="ARBA00001974"/>
    </source>
</evidence>
<evidence type="ECO:0000259" key="9">
    <source>
        <dbReference type="Pfam" id="PF01619"/>
    </source>
</evidence>
<evidence type="ECO:0000256" key="5">
    <source>
        <dbReference type="ARBA" id="ARBA00023002"/>
    </source>
</evidence>
<dbReference type="GO" id="GO:0005739">
    <property type="term" value="C:mitochondrion"/>
    <property type="evidence" value="ECO:0007669"/>
    <property type="project" value="TreeGrafter"/>
</dbReference>
<dbReference type="EMBL" id="PZQS01000004">
    <property type="protein sequence ID" value="PVD31724.1"/>
    <property type="molecule type" value="Genomic_DNA"/>
</dbReference>
<dbReference type="OrthoDB" id="5464at2759"/>
<dbReference type="Proteomes" id="UP000245119">
    <property type="component" value="Linkage Group LG4"/>
</dbReference>
<feature type="domain" description="Proline dehydrogenase" evidence="9">
    <location>
        <begin position="301"/>
        <end position="550"/>
    </location>
</feature>
<comment type="catalytic activity">
    <reaction evidence="7">
        <text>trans-4-hydroxy-L-proline + a quinone = (3R,5S)-1-pyrroline-3-hydroxy-5-carboxylate + a quinol + H(+)</text>
        <dbReference type="Rhea" id="RHEA:52512"/>
        <dbReference type="ChEBI" id="CHEBI:15378"/>
        <dbReference type="ChEBI" id="CHEBI:24646"/>
        <dbReference type="ChEBI" id="CHEBI:58375"/>
        <dbReference type="ChEBI" id="CHEBI:62612"/>
        <dbReference type="ChEBI" id="CHEBI:132124"/>
        <dbReference type="EC" id="1.5.5.3"/>
    </reaction>
</comment>
<evidence type="ECO:0000256" key="4">
    <source>
        <dbReference type="ARBA" id="ARBA00022827"/>
    </source>
</evidence>
<dbReference type="GO" id="GO:0071949">
    <property type="term" value="F:FAD binding"/>
    <property type="evidence" value="ECO:0007669"/>
    <property type="project" value="TreeGrafter"/>
</dbReference>
<reference evidence="10 11" key="1">
    <citation type="submission" date="2018-04" db="EMBL/GenBank/DDBJ databases">
        <title>The genome of golden apple snail Pomacea canaliculata provides insight into stress tolerance and invasive adaptation.</title>
        <authorList>
            <person name="Liu C."/>
            <person name="Liu B."/>
            <person name="Ren Y."/>
            <person name="Zhang Y."/>
            <person name="Wang H."/>
            <person name="Li S."/>
            <person name="Jiang F."/>
            <person name="Yin L."/>
            <person name="Zhang G."/>
            <person name="Qian W."/>
            <person name="Fan W."/>
        </authorList>
    </citation>
    <scope>NUCLEOTIDE SEQUENCE [LARGE SCALE GENOMIC DNA]</scope>
    <source>
        <strain evidence="10">SZHN2017</strain>
        <tissue evidence="10">Muscle</tissue>
    </source>
</reference>
<keyword evidence="4 8" id="KW-0274">FAD</keyword>
<dbReference type="GO" id="GO:0010133">
    <property type="term" value="P:L-proline catabolic process to L-glutamate"/>
    <property type="evidence" value="ECO:0007669"/>
    <property type="project" value="TreeGrafter"/>
</dbReference>
<proteinExistence type="inferred from homology"/>
<evidence type="ECO:0000256" key="3">
    <source>
        <dbReference type="ARBA" id="ARBA00022630"/>
    </source>
</evidence>
<comment type="catalytic activity">
    <reaction evidence="8">
        <text>L-proline + a quinone = (S)-1-pyrroline-5-carboxylate + a quinol + H(+)</text>
        <dbReference type="Rhea" id="RHEA:23784"/>
        <dbReference type="ChEBI" id="CHEBI:15378"/>
        <dbReference type="ChEBI" id="CHEBI:17388"/>
        <dbReference type="ChEBI" id="CHEBI:24646"/>
        <dbReference type="ChEBI" id="CHEBI:60039"/>
        <dbReference type="ChEBI" id="CHEBI:132124"/>
        <dbReference type="EC" id="1.5.5.2"/>
    </reaction>
</comment>
<sequence>MQQVRASVASRCLGAAHTTWRSESRCHSGQRFLSSIYCQRFSPGCYAQKAESLALRTGREFIFYGELKKKIFTAACPLATRSLLSLQCLGGPPAQSHPFILMKGFNSVFFQQVSYRSTQSLDVKGQTSSSTGQREPNVVVNFDDHRLAFSNKTTLEIVRALGVLWFCSFEWLADNSLKLMKMVEKVLGRRLGDWLLKKTVYGQFVAGDNSRDVMAAVSKLRAVHVGPLLAAPMEDDVHVGYETAENLFDENLSTILESMAMSRDMDPTYPMIQMRITALMPGNLCAFLSEKCPEPSNRPSLVESLAAVLSGKKLEVTEIFGEKFPEAMECQLEKGLQRIARVCEAAVADRVMVMVDAEYTYLNPALNLATLAMMLRCNAGNRRPLIFYTYQNYLKGTREVLLRDLQFVESRDVGFGAKVVRGAYMYKERRLAAEEGRRDPVYDTYHATSAAYNQAVALLLEKVAQRPNKYRLIVASHNEESVLLAIKRMQELGISPNAGSVFFGQLYGMADHMSTNLGVAGFLARKSIAYGPVQVTLPYLCRRFQENKAVFAGARRERTLLTAALKDRLLGRK</sequence>
<dbReference type="Pfam" id="PF01619">
    <property type="entry name" value="Pro_dh"/>
    <property type="match status" value="1"/>
</dbReference>
<keyword evidence="11" id="KW-1185">Reference proteome</keyword>
<evidence type="ECO:0000313" key="11">
    <source>
        <dbReference type="Proteomes" id="UP000245119"/>
    </source>
</evidence>
<dbReference type="GO" id="GO:0004657">
    <property type="term" value="F:proline dehydrogenase activity"/>
    <property type="evidence" value="ECO:0007669"/>
    <property type="project" value="UniProtKB-EC"/>
</dbReference>
<evidence type="ECO:0000256" key="8">
    <source>
        <dbReference type="RuleBase" id="RU364054"/>
    </source>
</evidence>
<dbReference type="SUPFAM" id="SSF51730">
    <property type="entry name" value="FAD-linked oxidoreductase"/>
    <property type="match status" value="1"/>
</dbReference>
<dbReference type="AlphaFoldDB" id="A0A2T7PE76"/>
<comment type="similarity">
    <text evidence="2 8">Belongs to the proline oxidase family.</text>
</comment>
<evidence type="ECO:0000313" key="10">
    <source>
        <dbReference type="EMBL" id="PVD31724.1"/>
    </source>
</evidence>
<evidence type="ECO:0000256" key="7">
    <source>
        <dbReference type="ARBA" id="ARBA00048242"/>
    </source>
</evidence>
<keyword evidence="3 8" id="KW-0285">Flavoprotein</keyword>
<keyword evidence="5 8" id="KW-0560">Oxidoreductase</keyword>
<comment type="caution">
    <text evidence="10">The sequence shown here is derived from an EMBL/GenBank/DDBJ whole genome shotgun (WGS) entry which is preliminary data.</text>
</comment>
<name>A0A2T7PE76_POMCA</name>
<dbReference type="InterPro" id="IPR002872">
    <property type="entry name" value="Proline_DH_dom"/>
</dbReference>
<gene>
    <name evidence="10" type="ORF">C0Q70_07142</name>
</gene>
<organism evidence="10 11">
    <name type="scientific">Pomacea canaliculata</name>
    <name type="common">Golden apple snail</name>
    <dbReference type="NCBI Taxonomy" id="400727"/>
    <lineage>
        <taxon>Eukaryota</taxon>
        <taxon>Metazoa</taxon>
        <taxon>Spiralia</taxon>
        <taxon>Lophotrochozoa</taxon>
        <taxon>Mollusca</taxon>
        <taxon>Gastropoda</taxon>
        <taxon>Caenogastropoda</taxon>
        <taxon>Architaenioglossa</taxon>
        <taxon>Ampullarioidea</taxon>
        <taxon>Ampullariidae</taxon>
        <taxon>Pomacea</taxon>
    </lineage>
</organism>
<keyword evidence="6 8" id="KW-0642">Proline metabolism</keyword>
<dbReference type="EC" id="1.5.5.2" evidence="8"/>
<protein>
    <recommendedName>
        <fullName evidence="8">Proline dehydrogenase</fullName>
        <ecNumber evidence="8">1.5.5.2</ecNumber>
    </recommendedName>
</protein>
<dbReference type="OMA" id="WMQDAAD"/>
<dbReference type="STRING" id="400727.A0A2T7PE76"/>